<accession>A0A7S3KGI4</accession>
<dbReference type="AlphaFoldDB" id="A0A7S3KGI4"/>
<evidence type="ECO:0000313" key="1">
    <source>
        <dbReference type="EMBL" id="CAE0381840.1"/>
    </source>
</evidence>
<gene>
    <name evidence="1" type="ORF">ECRA1380_LOCUS6802</name>
</gene>
<proteinExistence type="predicted"/>
<dbReference type="EMBL" id="HBIK01014385">
    <property type="protein sequence ID" value="CAE0381840.1"/>
    <property type="molecule type" value="Transcribed_RNA"/>
</dbReference>
<reference evidence="1" key="1">
    <citation type="submission" date="2021-01" db="EMBL/GenBank/DDBJ databases">
        <authorList>
            <person name="Corre E."/>
            <person name="Pelletier E."/>
            <person name="Niang G."/>
            <person name="Scheremetjew M."/>
            <person name="Finn R."/>
            <person name="Kale V."/>
            <person name="Holt S."/>
            <person name="Cochrane G."/>
            <person name="Meng A."/>
            <person name="Brown T."/>
            <person name="Cohen L."/>
        </authorList>
    </citation>
    <scope>NUCLEOTIDE SEQUENCE</scope>
    <source>
        <strain evidence="1">CT5</strain>
    </source>
</reference>
<protein>
    <submittedName>
        <fullName evidence="1">Uncharacterized protein</fullName>
    </submittedName>
</protein>
<sequence length="101" mass="11457">MNRAQSLFRLAHSLLGDPQHEVDDDINDEHADQSVQVDECAPRIDLNGVEVISGLNKVEPLNNLPEYNDEAPVNVDVNQRCCECSEVSHHSEWDEDFTQQE</sequence>
<name>A0A7S3KGI4_EUPCR</name>
<organism evidence="1">
    <name type="scientific">Euplotes crassus</name>
    <dbReference type="NCBI Taxonomy" id="5936"/>
    <lineage>
        <taxon>Eukaryota</taxon>
        <taxon>Sar</taxon>
        <taxon>Alveolata</taxon>
        <taxon>Ciliophora</taxon>
        <taxon>Intramacronucleata</taxon>
        <taxon>Spirotrichea</taxon>
        <taxon>Hypotrichia</taxon>
        <taxon>Euplotida</taxon>
        <taxon>Euplotidae</taxon>
        <taxon>Moneuplotes</taxon>
    </lineage>
</organism>